<name>A0ABS8S5M3_DATST</name>
<dbReference type="InterPro" id="IPR025724">
    <property type="entry name" value="GAG-pre-integrase_dom"/>
</dbReference>
<organism evidence="2 3">
    <name type="scientific">Datura stramonium</name>
    <name type="common">Jimsonweed</name>
    <name type="synonym">Common thornapple</name>
    <dbReference type="NCBI Taxonomy" id="4076"/>
    <lineage>
        <taxon>Eukaryota</taxon>
        <taxon>Viridiplantae</taxon>
        <taxon>Streptophyta</taxon>
        <taxon>Embryophyta</taxon>
        <taxon>Tracheophyta</taxon>
        <taxon>Spermatophyta</taxon>
        <taxon>Magnoliopsida</taxon>
        <taxon>eudicotyledons</taxon>
        <taxon>Gunneridae</taxon>
        <taxon>Pentapetalae</taxon>
        <taxon>asterids</taxon>
        <taxon>lamiids</taxon>
        <taxon>Solanales</taxon>
        <taxon>Solanaceae</taxon>
        <taxon>Solanoideae</taxon>
        <taxon>Datureae</taxon>
        <taxon>Datura</taxon>
    </lineage>
</organism>
<protein>
    <recommendedName>
        <fullName evidence="1">GAG-pre-integrase domain-containing protein</fullName>
    </recommendedName>
</protein>
<sequence length="91" mass="10040">MGCCGSLDRARPKAGKEVALSGPWARDPAKLENASSYNEVELWHRRLGHLHVSKMRVLVPSLSESGVSELQAPVQKLPVPIEAYKSDNFLE</sequence>
<dbReference type="Proteomes" id="UP000823775">
    <property type="component" value="Unassembled WGS sequence"/>
</dbReference>
<dbReference type="Pfam" id="PF13976">
    <property type="entry name" value="gag_pre-integrs"/>
    <property type="match status" value="1"/>
</dbReference>
<accession>A0ABS8S5M3</accession>
<reference evidence="2 3" key="1">
    <citation type="journal article" date="2021" name="BMC Genomics">
        <title>Datura genome reveals duplications of psychoactive alkaloid biosynthetic genes and high mutation rate following tissue culture.</title>
        <authorList>
            <person name="Rajewski A."/>
            <person name="Carter-House D."/>
            <person name="Stajich J."/>
            <person name="Litt A."/>
        </authorList>
    </citation>
    <scope>NUCLEOTIDE SEQUENCE [LARGE SCALE GENOMIC DNA]</scope>
    <source>
        <strain evidence="2">AR-01</strain>
    </source>
</reference>
<dbReference type="EMBL" id="JACEIK010000292">
    <property type="protein sequence ID" value="MCD7454232.1"/>
    <property type="molecule type" value="Genomic_DNA"/>
</dbReference>
<evidence type="ECO:0000313" key="2">
    <source>
        <dbReference type="EMBL" id="MCD7454232.1"/>
    </source>
</evidence>
<keyword evidence="3" id="KW-1185">Reference proteome</keyword>
<proteinExistence type="predicted"/>
<feature type="domain" description="GAG-pre-integrase" evidence="1">
    <location>
        <begin position="34"/>
        <end position="64"/>
    </location>
</feature>
<evidence type="ECO:0000313" key="3">
    <source>
        <dbReference type="Proteomes" id="UP000823775"/>
    </source>
</evidence>
<evidence type="ECO:0000259" key="1">
    <source>
        <dbReference type="Pfam" id="PF13976"/>
    </source>
</evidence>
<gene>
    <name evidence="2" type="ORF">HAX54_024018</name>
</gene>
<comment type="caution">
    <text evidence="2">The sequence shown here is derived from an EMBL/GenBank/DDBJ whole genome shotgun (WGS) entry which is preliminary data.</text>
</comment>